<evidence type="ECO:0000313" key="3">
    <source>
        <dbReference type="Proteomes" id="UP000568877"/>
    </source>
</evidence>
<reference evidence="2 3" key="1">
    <citation type="journal article" date="2020" name="Front. Microbiol.">
        <title>Single-cell genomics of novel Actinobacteria with the Wood-Ljungdahl pathway discovered in a serpentinizing system.</title>
        <authorList>
            <person name="Merino N."/>
            <person name="Kawai M."/>
            <person name="Boyd E.S."/>
            <person name="Colman D.R."/>
            <person name="McGlynn S.E."/>
            <person name="Nealson K.H."/>
            <person name="Kurokawa K."/>
            <person name="Hongoh Y."/>
        </authorList>
    </citation>
    <scope>NUCLEOTIDE SEQUENCE [LARGE SCALE GENOMIC DNA]</scope>
    <source>
        <strain evidence="2 3">S42</strain>
    </source>
</reference>
<dbReference type="EMBL" id="BLSA01000501">
    <property type="protein sequence ID" value="GFP33477.1"/>
    <property type="molecule type" value="Genomic_DNA"/>
</dbReference>
<dbReference type="Pfam" id="PF18135">
    <property type="entry name" value="Type_ISP_C"/>
    <property type="match status" value="1"/>
</dbReference>
<feature type="non-terminal residue" evidence="2">
    <location>
        <position position="1"/>
    </location>
</feature>
<proteinExistence type="predicted"/>
<gene>
    <name evidence="2" type="ORF">HKBW3S42_01813</name>
</gene>
<protein>
    <recommendedName>
        <fullName evidence="1">Type ISP restriction-modification enzyme LLaBIII C-terminal specificity domain-containing protein</fullName>
    </recommendedName>
</protein>
<evidence type="ECO:0000259" key="1">
    <source>
        <dbReference type="Pfam" id="PF18135"/>
    </source>
</evidence>
<organism evidence="2 3">
    <name type="scientific">Candidatus Hakubella thermalkaliphila</name>
    <dbReference type="NCBI Taxonomy" id="2754717"/>
    <lineage>
        <taxon>Bacteria</taxon>
        <taxon>Bacillati</taxon>
        <taxon>Actinomycetota</taxon>
        <taxon>Actinomycetota incertae sedis</taxon>
        <taxon>Candidatus Hakubellales</taxon>
        <taxon>Candidatus Hakubellaceae</taxon>
        <taxon>Candidatus Hakubella</taxon>
    </lineage>
</organism>
<feature type="domain" description="Type ISP restriction-modification enzyme LLaBIII C-terminal specificity" evidence="1">
    <location>
        <begin position="4"/>
        <end position="187"/>
    </location>
</feature>
<dbReference type="AlphaFoldDB" id="A0A6V8PMI2"/>
<sequence>VMEDDEWEQKIIPIIYRPFDRRWIFYSEHVVDRLRKEIMQNMECENLALLASKQQAVKGFHHALVTTQISESCVVSNKTKEGNYHFSLHLCKPKPKQKSKSSHSHLMMLFEPDVEYYDSKPNLTGVLADIFHKTYGKTPEPKEVFYYIDAVLYSNTYRTKYAEFLKIDFPRVPFTKDYNLFKKWAVMAKSLLN</sequence>
<dbReference type="Proteomes" id="UP000568877">
    <property type="component" value="Unassembled WGS sequence"/>
</dbReference>
<comment type="caution">
    <text evidence="2">The sequence shown here is derived from an EMBL/GenBank/DDBJ whole genome shotgun (WGS) entry which is preliminary data.</text>
</comment>
<evidence type="ECO:0000313" key="2">
    <source>
        <dbReference type="EMBL" id="GFP33477.1"/>
    </source>
</evidence>
<accession>A0A6V8PMI2</accession>
<name>A0A6V8PMI2_9ACTN</name>
<dbReference type="InterPro" id="IPR041635">
    <property type="entry name" value="Type_ISP_LLaBIII_C"/>
</dbReference>